<dbReference type="SUPFAM" id="SSF54593">
    <property type="entry name" value="Glyoxalase/Bleomycin resistance protein/Dihydroxybiphenyl dioxygenase"/>
    <property type="match status" value="1"/>
</dbReference>
<dbReference type="InterPro" id="IPR029068">
    <property type="entry name" value="Glyas_Bleomycin-R_OHBP_Dase"/>
</dbReference>
<dbReference type="InterPro" id="IPR037523">
    <property type="entry name" value="VOC_core"/>
</dbReference>
<name>A0A1C5K2C7_9ACTN</name>
<dbReference type="GO" id="GO:0046491">
    <property type="term" value="P:L-methylmalonyl-CoA metabolic process"/>
    <property type="evidence" value="ECO:0007669"/>
    <property type="project" value="TreeGrafter"/>
</dbReference>
<dbReference type="Proteomes" id="UP000198215">
    <property type="component" value="Chromosome I"/>
</dbReference>
<proteinExistence type="predicted"/>
<dbReference type="InterPro" id="IPR004360">
    <property type="entry name" value="Glyas_Fos-R_dOase_dom"/>
</dbReference>
<keyword evidence="4" id="KW-1185">Reference proteome</keyword>
<reference evidence="4" key="1">
    <citation type="submission" date="2016-06" db="EMBL/GenBank/DDBJ databases">
        <authorList>
            <person name="Varghese N."/>
            <person name="Submissions Spin"/>
        </authorList>
    </citation>
    <scope>NUCLEOTIDE SEQUENCE [LARGE SCALE GENOMIC DNA]</scope>
    <source>
        <strain evidence="4">DSM 45161</strain>
    </source>
</reference>
<accession>A0A1C5K2C7</accession>
<dbReference type="AlphaFoldDB" id="A0A1C5K2C7"/>
<feature type="domain" description="VOC" evidence="2">
    <location>
        <begin position="6"/>
        <end position="124"/>
    </location>
</feature>
<dbReference type="Pfam" id="PF00903">
    <property type="entry name" value="Glyoxalase"/>
    <property type="match status" value="1"/>
</dbReference>
<evidence type="ECO:0000256" key="1">
    <source>
        <dbReference type="ARBA" id="ARBA00022723"/>
    </source>
</evidence>
<gene>
    <name evidence="3" type="ORF">GA0070614_5983</name>
</gene>
<dbReference type="PROSITE" id="PS51819">
    <property type="entry name" value="VOC"/>
    <property type="match status" value="1"/>
</dbReference>
<dbReference type="GO" id="GO:0004493">
    <property type="term" value="F:methylmalonyl-CoA epimerase activity"/>
    <property type="evidence" value="ECO:0007669"/>
    <property type="project" value="TreeGrafter"/>
</dbReference>
<dbReference type="RefSeq" id="WP_088979015.1">
    <property type="nucleotide sequence ID" value="NZ_LT607753.1"/>
</dbReference>
<dbReference type="EMBL" id="LT607753">
    <property type="protein sequence ID" value="SCG76679.1"/>
    <property type="molecule type" value="Genomic_DNA"/>
</dbReference>
<dbReference type="InterPro" id="IPR051785">
    <property type="entry name" value="MMCE/EMCE_epimerase"/>
</dbReference>
<dbReference type="PANTHER" id="PTHR43048">
    <property type="entry name" value="METHYLMALONYL-COA EPIMERASE"/>
    <property type="match status" value="1"/>
</dbReference>
<evidence type="ECO:0000259" key="2">
    <source>
        <dbReference type="PROSITE" id="PS51819"/>
    </source>
</evidence>
<dbReference type="OrthoDB" id="9798201at2"/>
<keyword evidence="1" id="KW-0479">Metal-binding</keyword>
<evidence type="ECO:0000313" key="4">
    <source>
        <dbReference type="Proteomes" id="UP000198215"/>
    </source>
</evidence>
<dbReference type="PANTHER" id="PTHR43048:SF3">
    <property type="entry name" value="METHYLMALONYL-COA EPIMERASE, MITOCHONDRIAL"/>
    <property type="match status" value="1"/>
</dbReference>
<organism evidence="3 4">
    <name type="scientific">Micromonospora coxensis</name>
    <dbReference type="NCBI Taxonomy" id="356852"/>
    <lineage>
        <taxon>Bacteria</taxon>
        <taxon>Bacillati</taxon>
        <taxon>Actinomycetota</taxon>
        <taxon>Actinomycetes</taxon>
        <taxon>Micromonosporales</taxon>
        <taxon>Micromonosporaceae</taxon>
        <taxon>Micromonospora</taxon>
    </lineage>
</organism>
<dbReference type="CDD" id="cd06587">
    <property type="entry name" value="VOC"/>
    <property type="match status" value="1"/>
</dbReference>
<protein>
    <recommendedName>
        <fullName evidence="2">VOC domain-containing protein</fullName>
    </recommendedName>
</protein>
<dbReference type="GO" id="GO:0046872">
    <property type="term" value="F:metal ion binding"/>
    <property type="evidence" value="ECO:0007669"/>
    <property type="project" value="UniProtKB-KW"/>
</dbReference>
<evidence type="ECO:0000313" key="3">
    <source>
        <dbReference type="EMBL" id="SCG76679.1"/>
    </source>
</evidence>
<sequence length="131" mass="13816">MTASEQYASVRYIVDDVQAAVDFYTTHLGFALKTSAGPAFADVVRGPLRLLVSGPASSGARATPDDAATAGRNRIHLVVDDLDAEIDRLRSAGLSFRSDVIAGPGGRQILLTDPAGNLVELFQPAHRQATP</sequence>
<dbReference type="Gene3D" id="3.10.180.10">
    <property type="entry name" value="2,3-Dihydroxybiphenyl 1,2-Dioxygenase, domain 1"/>
    <property type="match status" value="1"/>
</dbReference>